<dbReference type="RefSeq" id="XP_067924211.1">
    <property type="nucleotide sequence ID" value="XM_068063814.1"/>
</dbReference>
<keyword evidence="4 7" id="KW-1133">Transmembrane helix</keyword>
<dbReference type="GeneID" id="94427025"/>
<reference evidence="8 9" key="1">
    <citation type="journal article" date="2017" name="Int. J. Parasitol.">
        <title>The genome of the protozoan parasite Cystoisospora suis and a reverse vaccinology approach to identify vaccine candidates.</title>
        <authorList>
            <person name="Palmieri N."/>
            <person name="Shrestha A."/>
            <person name="Ruttkowski B."/>
            <person name="Beck T."/>
            <person name="Vogl C."/>
            <person name="Tomley F."/>
            <person name="Blake D.P."/>
            <person name="Joachim A."/>
        </authorList>
    </citation>
    <scope>NUCLEOTIDE SEQUENCE [LARGE SCALE GENOMIC DNA]</scope>
    <source>
        <strain evidence="8 9">Wien I</strain>
    </source>
</reference>
<feature type="region of interest" description="Disordered" evidence="6">
    <location>
        <begin position="737"/>
        <end position="758"/>
    </location>
</feature>
<evidence type="ECO:0000256" key="4">
    <source>
        <dbReference type="ARBA" id="ARBA00022989"/>
    </source>
</evidence>
<keyword evidence="9" id="KW-1185">Reference proteome</keyword>
<evidence type="ECO:0000256" key="6">
    <source>
        <dbReference type="SAM" id="MobiDB-lite"/>
    </source>
</evidence>
<keyword evidence="5 7" id="KW-0472">Membrane</keyword>
<dbReference type="PANTHER" id="PTHR42893:SF9">
    <property type="entry name" value="PROTEIN DETOXIFICATION 46, CHLOROPLASTIC"/>
    <property type="match status" value="1"/>
</dbReference>
<dbReference type="VEuPathDB" id="ToxoDB:CSUI_003618"/>
<dbReference type="GO" id="GO:0016020">
    <property type="term" value="C:membrane"/>
    <property type="evidence" value="ECO:0007669"/>
    <property type="project" value="UniProtKB-SubCell"/>
</dbReference>
<protein>
    <submittedName>
        <fullName evidence="8">Transmembrane protein</fullName>
    </submittedName>
</protein>
<evidence type="ECO:0000256" key="1">
    <source>
        <dbReference type="ARBA" id="ARBA00004141"/>
    </source>
</evidence>
<feature type="region of interest" description="Disordered" evidence="6">
    <location>
        <begin position="278"/>
        <end position="300"/>
    </location>
</feature>
<evidence type="ECO:0000256" key="2">
    <source>
        <dbReference type="ARBA" id="ARBA00010199"/>
    </source>
</evidence>
<evidence type="ECO:0000256" key="5">
    <source>
        <dbReference type="ARBA" id="ARBA00023136"/>
    </source>
</evidence>
<feature type="compositionally biased region" description="Polar residues" evidence="6">
    <location>
        <begin position="742"/>
        <end position="751"/>
    </location>
</feature>
<dbReference type="OrthoDB" id="331490at2759"/>
<organism evidence="8 9">
    <name type="scientific">Cystoisospora suis</name>
    <dbReference type="NCBI Taxonomy" id="483139"/>
    <lineage>
        <taxon>Eukaryota</taxon>
        <taxon>Sar</taxon>
        <taxon>Alveolata</taxon>
        <taxon>Apicomplexa</taxon>
        <taxon>Conoidasida</taxon>
        <taxon>Coccidia</taxon>
        <taxon>Eucoccidiorida</taxon>
        <taxon>Eimeriorina</taxon>
        <taxon>Sarcocystidae</taxon>
        <taxon>Cystoisospora</taxon>
    </lineage>
</organism>
<feature type="transmembrane region" description="Helical" evidence="7">
    <location>
        <begin position="402"/>
        <end position="425"/>
    </location>
</feature>
<feature type="compositionally biased region" description="Polar residues" evidence="6">
    <location>
        <begin position="31"/>
        <end position="43"/>
    </location>
</feature>
<feature type="transmembrane region" description="Helical" evidence="7">
    <location>
        <begin position="786"/>
        <end position="810"/>
    </location>
</feature>
<feature type="compositionally biased region" description="Basic and acidic residues" evidence="6">
    <location>
        <begin position="285"/>
        <end position="300"/>
    </location>
</feature>
<feature type="transmembrane region" description="Helical" evidence="7">
    <location>
        <begin position="822"/>
        <end position="843"/>
    </location>
</feature>
<feature type="transmembrane region" description="Helical" evidence="7">
    <location>
        <begin position="554"/>
        <end position="575"/>
    </location>
</feature>
<comment type="subcellular location">
    <subcellularLocation>
        <location evidence="1">Membrane</location>
        <topology evidence="1">Multi-pass membrane protein</topology>
    </subcellularLocation>
</comment>
<evidence type="ECO:0000313" key="9">
    <source>
        <dbReference type="Proteomes" id="UP000221165"/>
    </source>
</evidence>
<evidence type="ECO:0000313" key="8">
    <source>
        <dbReference type="EMBL" id="PHJ22534.1"/>
    </source>
</evidence>
<dbReference type="InterPro" id="IPR044644">
    <property type="entry name" value="DinF-like"/>
</dbReference>
<feature type="transmembrane region" description="Helical" evidence="7">
    <location>
        <begin position="855"/>
        <end position="873"/>
    </location>
</feature>
<accession>A0A2C6L4F8</accession>
<keyword evidence="3 7" id="KW-0812">Transmembrane</keyword>
<dbReference type="AlphaFoldDB" id="A0A2C6L4F8"/>
<evidence type="ECO:0000256" key="3">
    <source>
        <dbReference type="ARBA" id="ARBA00022692"/>
    </source>
</evidence>
<comment type="similarity">
    <text evidence="2">Belongs to the multi antimicrobial extrusion (MATE) (TC 2.A.66.1) family.</text>
</comment>
<feature type="transmembrane region" description="Helical" evidence="7">
    <location>
        <begin position="445"/>
        <end position="469"/>
    </location>
</feature>
<feature type="region of interest" description="Disordered" evidence="6">
    <location>
        <begin position="1"/>
        <end position="43"/>
    </location>
</feature>
<feature type="transmembrane region" description="Helical" evidence="7">
    <location>
        <begin position="481"/>
        <end position="500"/>
    </location>
</feature>
<dbReference type="EMBL" id="MIGC01001637">
    <property type="protein sequence ID" value="PHJ22534.1"/>
    <property type="molecule type" value="Genomic_DNA"/>
</dbReference>
<gene>
    <name evidence="8" type="ORF">CSUI_003618</name>
</gene>
<comment type="caution">
    <text evidence="8">The sequence shown here is derived from an EMBL/GenBank/DDBJ whole genome shotgun (WGS) entry which is preliminary data.</text>
</comment>
<evidence type="ECO:0000256" key="7">
    <source>
        <dbReference type="SAM" id="Phobius"/>
    </source>
</evidence>
<sequence length="960" mass="102463">MPASKQQIQRQPPRFFREHTSAPRGFDACPSPTTALQAPSNCQTQEAGPTFCPDIGEYLSFDFCAEEARPDKQNVDLEAAHRGTLITRKAASRVSTSRIFAGASQDAAGELAQSGVAATPSPFIRAAHPGKFPSSGTDVSNKKPAVEHEARAAGADSIAFGKIQSLPLPGQNPIPTAWGILLSCGAVVLTWLQDPLLTLLASSITALTTLSVVRVNDSEAPSQSQVGDGGDRGTRNVAVAAVGASGQLCDGVAALTIGLGITTAVLCSAAAKKETSCPSSLLSGEEDKSERIPGEKEETARVLSSSSCSANCSRMSAGVGLSKEDNVEKGHHQYRDGVLFGDAERGIALSEEVCLTKQGHGRDLHSQRVGVFAKNGKEEEPEAGKLHETMKLKQGKTLDPFLALRTCFVGVWISAYAGILLSFLLRWSTPSLLRFFFSPSSSPPMLFFLSTACISLRLFALPFSVVALTAKAALLSLHDHLPPVLSGCATLLAIPLLLFASRKEAPVTESVRDASTRPSAYEEQGPFFADMEISGGWSPRAGGERQTYYRLQSILTIVVVTQITVAVILVLRLIYRGLILVRRETVHRDTSGLRTVLGGHVEGGTEIDGDGRDVFRTEGAIGRGDTHTPPSTLTEIEKKRKILLRLLRPPKAEELRAFCPFLASFFVQSAVRVVLYSSMMKVAASGGVNALAAHQVASSVYTVHALPCEALTQVTQSVIHRAEAVLSATTETAKQALPATPPSSQKATCAKTSAPRGKRVQPQIMRLDPEAKKRHSEFLGQVHRRLLYTAAWMGLAAAASVALIGTAFAFSLKTSSRGLSATLFFSCLASTPALVLLPVTAAFEGLLLHGEQLRAIVLAYLGSLPLPLGILLYSRFQNSHRTFPGRYLAPEEKANWTDAKTGGISHCTGAGAQEGDDTPSYVAATVWLLPLVYNLGRASVFGRAWCRGRYIEGEKTTGKQ</sequence>
<feature type="compositionally biased region" description="Low complexity" evidence="6">
    <location>
        <begin position="1"/>
        <end position="14"/>
    </location>
</feature>
<dbReference type="PANTHER" id="PTHR42893">
    <property type="entry name" value="PROTEIN DETOXIFICATION 44, CHLOROPLASTIC-RELATED"/>
    <property type="match status" value="1"/>
</dbReference>
<dbReference type="Proteomes" id="UP000221165">
    <property type="component" value="Unassembled WGS sequence"/>
</dbReference>
<name>A0A2C6L4F8_9APIC</name>
<proteinExistence type="inferred from homology"/>